<feature type="region of interest" description="Disordered" evidence="1">
    <location>
        <begin position="152"/>
        <end position="174"/>
    </location>
</feature>
<protein>
    <submittedName>
        <fullName evidence="2">Uncharacterized protein</fullName>
    </submittedName>
</protein>
<feature type="region of interest" description="Disordered" evidence="1">
    <location>
        <begin position="179"/>
        <end position="198"/>
    </location>
</feature>
<feature type="compositionally biased region" description="Polar residues" evidence="1">
    <location>
        <begin position="115"/>
        <end position="131"/>
    </location>
</feature>
<evidence type="ECO:0000313" key="3">
    <source>
        <dbReference type="Proteomes" id="UP000800041"/>
    </source>
</evidence>
<organism evidence="2 3">
    <name type="scientific">Aulographum hederae CBS 113979</name>
    <dbReference type="NCBI Taxonomy" id="1176131"/>
    <lineage>
        <taxon>Eukaryota</taxon>
        <taxon>Fungi</taxon>
        <taxon>Dikarya</taxon>
        <taxon>Ascomycota</taxon>
        <taxon>Pezizomycotina</taxon>
        <taxon>Dothideomycetes</taxon>
        <taxon>Pleosporomycetidae</taxon>
        <taxon>Aulographales</taxon>
        <taxon>Aulographaceae</taxon>
    </lineage>
</organism>
<dbReference type="Proteomes" id="UP000800041">
    <property type="component" value="Unassembled WGS sequence"/>
</dbReference>
<sequence>MIRSLRDPFDLNSGPGMRDPYSQTRSPDNSQYPAARPLQCKDLSHRCSMATTQSEWSFMLGPGSVPGPTSSISTVRGENSYVYVHQNETPHSSHPLTSSYAQDEWRPSGYFDQPLTCQGAQTPSTNLTNPYQSHQQYASNLQGPLTDSHAQTWYSTSTSSSIPPVRSYSTDSNSNLQYDSATSYTTSHDSRTGDSLPVRRFPPRLLRLFFHRSKHPDHSGPTRPNLHVSLLPPPYPHNLKTQVQIKLGILLINFPLEPLRPSKAQTWPTPHHPHLLVRGLENKPQQLLQIHPSPTQPSGAQIPRRPQRGARAAATGFADATDVFVAAVAHRQDGAEYGDGGGDGGREDGTWRRRGRWHETE</sequence>
<name>A0A6G1HE51_9PEZI</name>
<feature type="region of interest" description="Disordered" evidence="1">
    <location>
        <begin position="291"/>
        <end position="314"/>
    </location>
</feature>
<feature type="region of interest" description="Disordered" evidence="1">
    <location>
        <begin position="111"/>
        <end position="131"/>
    </location>
</feature>
<keyword evidence="3" id="KW-1185">Reference proteome</keyword>
<reference evidence="2" key="1">
    <citation type="journal article" date="2020" name="Stud. Mycol.">
        <title>101 Dothideomycetes genomes: a test case for predicting lifestyles and emergence of pathogens.</title>
        <authorList>
            <person name="Haridas S."/>
            <person name="Albert R."/>
            <person name="Binder M."/>
            <person name="Bloem J."/>
            <person name="Labutti K."/>
            <person name="Salamov A."/>
            <person name="Andreopoulos B."/>
            <person name="Baker S."/>
            <person name="Barry K."/>
            <person name="Bills G."/>
            <person name="Bluhm B."/>
            <person name="Cannon C."/>
            <person name="Castanera R."/>
            <person name="Culley D."/>
            <person name="Daum C."/>
            <person name="Ezra D."/>
            <person name="Gonzalez J."/>
            <person name="Henrissat B."/>
            <person name="Kuo A."/>
            <person name="Liang C."/>
            <person name="Lipzen A."/>
            <person name="Lutzoni F."/>
            <person name="Magnuson J."/>
            <person name="Mondo S."/>
            <person name="Nolan M."/>
            <person name="Ohm R."/>
            <person name="Pangilinan J."/>
            <person name="Park H.-J."/>
            <person name="Ramirez L."/>
            <person name="Alfaro M."/>
            <person name="Sun H."/>
            <person name="Tritt A."/>
            <person name="Yoshinaga Y."/>
            <person name="Zwiers L.-H."/>
            <person name="Turgeon B."/>
            <person name="Goodwin S."/>
            <person name="Spatafora J."/>
            <person name="Crous P."/>
            <person name="Grigoriev I."/>
        </authorList>
    </citation>
    <scope>NUCLEOTIDE SEQUENCE</scope>
    <source>
        <strain evidence="2">CBS 113979</strain>
    </source>
</reference>
<feature type="compositionally biased region" description="Basic and acidic residues" evidence="1">
    <location>
        <begin position="344"/>
        <end position="361"/>
    </location>
</feature>
<gene>
    <name evidence="2" type="ORF">K402DRAFT_126996</name>
</gene>
<feature type="compositionally biased region" description="Low complexity" evidence="1">
    <location>
        <begin position="300"/>
        <end position="314"/>
    </location>
</feature>
<dbReference type="AlphaFoldDB" id="A0A6G1HE51"/>
<accession>A0A6G1HE51</accession>
<proteinExistence type="predicted"/>
<dbReference type="EMBL" id="ML977139">
    <property type="protein sequence ID" value="KAF1991516.1"/>
    <property type="molecule type" value="Genomic_DNA"/>
</dbReference>
<evidence type="ECO:0000313" key="2">
    <source>
        <dbReference type="EMBL" id="KAF1991516.1"/>
    </source>
</evidence>
<feature type="compositionally biased region" description="Polar residues" evidence="1">
    <location>
        <begin position="21"/>
        <end position="32"/>
    </location>
</feature>
<feature type="region of interest" description="Disordered" evidence="1">
    <location>
        <begin position="1"/>
        <end position="35"/>
    </location>
</feature>
<evidence type="ECO:0000256" key="1">
    <source>
        <dbReference type="SAM" id="MobiDB-lite"/>
    </source>
</evidence>
<feature type="region of interest" description="Disordered" evidence="1">
    <location>
        <begin position="332"/>
        <end position="361"/>
    </location>
</feature>